<proteinExistence type="predicted"/>
<organism evidence="1 2">
    <name type="scientific">Mangrovibacterium marinum</name>
    <dbReference type="NCBI Taxonomy" id="1639118"/>
    <lineage>
        <taxon>Bacteria</taxon>
        <taxon>Pseudomonadati</taxon>
        <taxon>Bacteroidota</taxon>
        <taxon>Bacteroidia</taxon>
        <taxon>Marinilabiliales</taxon>
        <taxon>Prolixibacteraceae</taxon>
        <taxon>Mangrovibacterium</taxon>
    </lineage>
</organism>
<evidence type="ECO:0000313" key="1">
    <source>
        <dbReference type="EMBL" id="PTN08333.1"/>
    </source>
</evidence>
<name>A0A2T5C126_9BACT</name>
<comment type="caution">
    <text evidence="1">The sequence shown here is derived from an EMBL/GenBank/DDBJ whole genome shotgun (WGS) entry which is preliminary data.</text>
</comment>
<dbReference type="Proteomes" id="UP000243525">
    <property type="component" value="Unassembled WGS sequence"/>
</dbReference>
<accession>A0A2T5C126</accession>
<dbReference type="OrthoDB" id="1118012at2"/>
<keyword evidence="2" id="KW-1185">Reference proteome</keyword>
<dbReference type="EMBL" id="QAAD01000009">
    <property type="protein sequence ID" value="PTN08333.1"/>
    <property type="molecule type" value="Genomic_DNA"/>
</dbReference>
<sequence>MKAVRFFLLFFIAAQLISCGKSEKQLASEKLQLAESYYQQGDTTLALQLADSVQNYYKGAIQQVVSAGQFKKKVYGELLYKAQDELDSVKTQLTALQKNFVTEKTEFDRYTQFIHKRQQFQRRWNKSFIQIYLDERGEIYISSNYYGKQALDHTGIRVYDGDLQAKTEQIPVGSPLNHQSDFMNMKWEKVSYTDGKENGVIAFIAEHADRNLKAVFLGKRYYYIILEKYDKEAFVEALALSKALKRKAKLEQQIKTLQSKVG</sequence>
<dbReference type="RefSeq" id="WP_107822477.1">
    <property type="nucleotide sequence ID" value="NZ_OY782574.1"/>
</dbReference>
<dbReference type="AlphaFoldDB" id="A0A2T5C126"/>
<protein>
    <submittedName>
        <fullName evidence="1">Uncharacterized protein</fullName>
    </submittedName>
</protein>
<gene>
    <name evidence="1" type="ORF">C8N47_10968</name>
</gene>
<reference evidence="1 2" key="1">
    <citation type="submission" date="2018-04" db="EMBL/GenBank/DDBJ databases">
        <title>Genomic Encyclopedia of Archaeal and Bacterial Type Strains, Phase II (KMG-II): from individual species to whole genera.</title>
        <authorList>
            <person name="Goeker M."/>
        </authorList>
    </citation>
    <scope>NUCLEOTIDE SEQUENCE [LARGE SCALE GENOMIC DNA]</scope>
    <source>
        <strain evidence="1 2">DSM 28823</strain>
    </source>
</reference>
<evidence type="ECO:0000313" key="2">
    <source>
        <dbReference type="Proteomes" id="UP000243525"/>
    </source>
</evidence>